<organism evidence="1 2">
    <name type="scientific">Pseudomonas putida</name>
    <name type="common">Arthrobacter siderocapsulatus</name>
    <dbReference type="NCBI Taxonomy" id="303"/>
    <lineage>
        <taxon>Bacteria</taxon>
        <taxon>Pseudomonadati</taxon>
        <taxon>Pseudomonadota</taxon>
        <taxon>Gammaproteobacteria</taxon>
        <taxon>Pseudomonadales</taxon>
        <taxon>Pseudomonadaceae</taxon>
        <taxon>Pseudomonas</taxon>
    </lineage>
</organism>
<sequence length="151" mass="17072">MSRRELDVVVAEFRSALKQLVEEGYWFGISITKEFPHASCDDSSLLLAAYLSEQGYPGAVRVHGRNGGRKGELGSHVWLDLSGTLIDITGSQFEDYDQPEILIAQSDPFLSTFKPERERRIADFRETDHLPKYHFYQAYDAICARIGSLKG</sequence>
<gene>
    <name evidence="1" type="ORF">B8W72_10545</name>
</gene>
<dbReference type="EMBL" id="NFSB01000070">
    <property type="protein sequence ID" value="OUM34440.1"/>
    <property type="molecule type" value="Genomic_DNA"/>
</dbReference>
<comment type="caution">
    <text evidence="1">The sequence shown here is derived from an EMBL/GenBank/DDBJ whole genome shotgun (WGS) entry which is preliminary data.</text>
</comment>
<evidence type="ECO:0000313" key="2">
    <source>
        <dbReference type="Proteomes" id="UP000196082"/>
    </source>
</evidence>
<dbReference type="RefSeq" id="WP_086975764.1">
    <property type="nucleotide sequence ID" value="NZ_CP045551.1"/>
</dbReference>
<dbReference type="Proteomes" id="UP000196082">
    <property type="component" value="Unassembled WGS sequence"/>
</dbReference>
<accession>A0A1Y3LE32</accession>
<name>A0A1Y3LE32_PSEPU</name>
<reference evidence="1 2" key="1">
    <citation type="submission" date="2017-05" db="EMBL/GenBank/DDBJ databases">
        <title>Whole genome sequence of Pseudomonas putida isolate 1312 commercialized as a biostimulant.</title>
        <authorList>
            <person name="Crovadore J."/>
            <person name="Blanc P."/>
            <person name="Chablais R."/>
            <person name="Cochard B."/>
            <person name="Grizard D."/>
            <person name="Lefort F."/>
        </authorList>
    </citation>
    <scope>NUCLEOTIDE SEQUENCE [LARGE SCALE GENOMIC DNA]</scope>
    <source>
        <strain evidence="1 2">1312</strain>
    </source>
</reference>
<dbReference type="AlphaFoldDB" id="A0A1Y3LE32"/>
<evidence type="ECO:0000313" key="1">
    <source>
        <dbReference type="EMBL" id="OUM34440.1"/>
    </source>
</evidence>
<proteinExistence type="predicted"/>
<protein>
    <submittedName>
        <fullName evidence="1">Uncharacterized protein</fullName>
    </submittedName>
</protein>